<name>A0ABD1HA90_SALDI</name>
<keyword evidence="4 5" id="KW-0413">Isomerase</keyword>
<dbReference type="GO" id="GO:0030246">
    <property type="term" value="F:carbohydrate binding"/>
    <property type="evidence" value="ECO:0007669"/>
    <property type="project" value="UniProtKB-UniRule"/>
</dbReference>
<gene>
    <name evidence="7" type="ORF">AAHA92_14046</name>
</gene>
<dbReference type="Pfam" id="PF01263">
    <property type="entry name" value="Aldose_epim"/>
    <property type="match status" value="1"/>
</dbReference>
<dbReference type="GO" id="GO:0047938">
    <property type="term" value="F:glucose-6-phosphate 1-epimerase activity"/>
    <property type="evidence" value="ECO:0007669"/>
    <property type="project" value="UniProtKB-UniRule"/>
</dbReference>
<evidence type="ECO:0000256" key="5">
    <source>
        <dbReference type="PIRNR" id="PIRNR016020"/>
    </source>
</evidence>
<dbReference type="CDD" id="cd09020">
    <property type="entry name" value="D-hex-6-P-epi_like"/>
    <property type="match status" value="1"/>
</dbReference>
<feature type="binding site" evidence="6">
    <location>
        <position position="64"/>
    </location>
    <ligand>
        <name>substrate</name>
    </ligand>
</feature>
<comment type="caution">
    <text evidence="7">The sequence shown here is derived from an EMBL/GenBank/DDBJ whole genome shotgun (WGS) entry which is preliminary data.</text>
</comment>
<comment type="catalytic activity">
    <reaction evidence="1">
        <text>alpha-D-glucose 6-phosphate = beta-D-glucose 6-phosphate</text>
        <dbReference type="Rhea" id="RHEA:16249"/>
        <dbReference type="ChEBI" id="CHEBI:58225"/>
        <dbReference type="ChEBI" id="CHEBI:58247"/>
        <dbReference type="EC" id="5.1.3.15"/>
    </reaction>
</comment>
<organism evidence="7 8">
    <name type="scientific">Salvia divinorum</name>
    <name type="common">Maria pastora</name>
    <name type="synonym">Diviner's sage</name>
    <dbReference type="NCBI Taxonomy" id="28513"/>
    <lineage>
        <taxon>Eukaryota</taxon>
        <taxon>Viridiplantae</taxon>
        <taxon>Streptophyta</taxon>
        <taxon>Embryophyta</taxon>
        <taxon>Tracheophyta</taxon>
        <taxon>Spermatophyta</taxon>
        <taxon>Magnoliopsida</taxon>
        <taxon>eudicotyledons</taxon>
        <taxon>Gunneridae</taxon>
        <taxon>Pentapetalae</taxon>
        <taxon>asterids</taxon>
        <taxon>lamiids</taxon>
        <taxon>Lamiales</taxon>
        <taxon>Lamiaceae</taxon>
        <taxon>Nepetoideae</taxon>
        <taxon>Mentheae</taxon>
        <taxon>Salviinae</taxon>
        <taxon>Salvia</taxon>
        <taxon>Salvia subgen. Calosphace</taxon>
    </lineage>
</organism>
<dbReference type="PIRSF" id="PIRSF016020">
    <property type="entry name" value="PHexose_mutarotase"/>
    <property type="match status" value="1"/>
</dbReference>
<feature type="binding site" evidence="6">
    <location>
        <position position="87"/>
    </location>
    <ligand>
        <name>substrate</name>
    </ligand>
</feature>
<dbReference type="PANTHER" id="PTHR11122">
    <property type="entry name" value="APOSPORY-ASSOCIATED PROTEIN C-RELATED"/>
    <property type="match status" value="1"/>
</dbReference>
<accession>A0ABD1HA90</accession>
<dbReference type="EMBL" id="JBEAFC010000006">
    <property type="protein sequence ID" value="KAL1553357.1"/>
    <property type="molecule type" value="Genomic_DNA"/>
</dbReference>
<evidence type="ECO:0000256" key="2">
    <source>
        <dbReference type="ARBA" id="ARBA00005866"/>
    </source>
</evidence>
<evidence type="ECO:0000256" key="1">
    <source>
        <dbReference type="ARBA" id="ARBA00001096"/>
    </source>
</evidence>
<keyword evidence="8" id="KW-1185">Reference proteome</keyword>
<dbReference type="Proteomes" id="UP001567538">
    <property type="component" value="Unassembled WGS sequence"/>
</dbReference>
<evidence type="ECO:0000256" key="3">
    <source>
        <dbReference type="ARBA" id="ARBA00012083"/>
    </source>
</evidence>
<dbReference type="AlphaFoldDB" id="A0ABD1HA90"/>
<comment type="similarity">
    <text evidence="2 5">Belongs to the glucose-6-phosphate 1-epimerase family.</text>
</comment>
<evidence type="ECO:0000256" key="4">
    <source>
        <dbReference type="ARBA" id="ARBA00023235"/>
    </source>
</evidence>
<proteinExistence type="inferred from homology"/>
<reference evidence="7 8" key="1">
    <citation type="submission" date="2024-06" db="EMBL/GenBank/DDBJ databases">
        <title>A chromosome level genome sequence of Diviner's sage (Salvia divinorum).</title>
        <authorList>
            <person name="Ford S.A."/>
            <person name="Ro D.-K."/>
            <person name="Ness R.W."/>
            <person name="Phillips M.A."/>
        </authorList>
    </citation>
    <scope>NUCLEOTIDE SEQUENCE [LARGE SCALE GENOMIC DNA]</scope>
    <source>
        <strain evidence="7">SAF-2024a</strain>
        <tissue evidence="7">Leaf</tissue>
    </source>
</reference>
<sequence>MNRQSYNFIHERDASPRLLLSEPTGCTAEILLFGAQVVSWKNERRQELLFISSKAVWNASKAIRGGIPICFPQFSNLGTLEQHGFARNRLWAVDNSPSPLPAVTTPSTVDLVLKSTEDDLKSWPHRFELRIRICLSAGKITWIPRVRNTDSKPFTFTFALRNYMPVSDISEVRVEGLETLDYFDHLLQGERCTEQADAITFDGELDRAYLSTPSKIAIIDHERKVTYELRKDAMPDAVVWNPWDKKAKALPDLGDEDYKKMLCVDSAVIETPIALKPGEEWKGRQELIYVSSSYFSGTLDPSKVLGYMGMK</sequence>
<feature type="binding site" evidence="6">
    <location>
        <position position="82"/>
    </location>
    <ligand>
        <name>substrate</name>
    </ligand>
</feature>
<dbReference type="Gene3D" id="2.70.98.10">
    <property type="match status" value="1"/>
</dbReference>
<dbReference type="InterPro" id="IPR014718">
    <property type="entry name" value="GH-type_carb-bd"/>
</dbReference>
<evidence type="ECO:0000313" key="7">
    <source>
        <dbReference type="EMBL" id="KAL1553357.1"/>
    </source>
</evidence>
<dbReference type="PANTHER" id="PTHR11122:SF33">
    <property type="entry name" value="GLUCOSE-6-PHOSPHATE 1-EPIMERASE"/>
    <property type="match status" value="1"/>
</dbReference>
<dbReference type="InterPro" id="IPR025532">
    <property type="entry name" value="G6P_1-epimerase"/>
</dbReference>
<evidence type="ECO:0000256" key="6">
    <source>
        <dbReference type="PIRSR" id="PIRSR016020-2"/>
    </source>
</evidence>
<protein>
    <recommendedName>
        <fullName evidence="3 5">glucose-6-phosphate 1-epimerase</fullName>
        <ecNumber evidence="3 5">5.1.3.15</ecNumber>
    </recommendedName>
</protein>
<evidence type="ECO:0000313" key="8">
    <source>
        <dbReference type="Proteomes" id="UP001567538"/>
    </source>
</evidence>
<dbReference type="EC" id="5.1.3.15" evidence="3 5"/>
<dbReference type="InterPro" id="IPR011013">
    <property type="entry name" value="Gal_mutarotase_sf_dom"/>
</dbReference>
<dbReference type="InterPro" id="IPR008183">
    <property type="entry name" value="Aldose_1/G6P_1-epimerase"/>
</dbReference>
<dbReference type="SUPFAM" id="SSF74650">
    <property type="entry name" value="Galactose mutarotase-like"/>
    <property type="match status" value="1"/>
</dbReference>